<evidence type="ECO:0000313" key="4">
    <source>
        <dbReference type="WBParaSite" id="MBELARI_LOCUS2383"/>
    </source>
</evidence>
<dbReference type="WBParaSite" id="MBELARI_LOCUS2383">
    <property type="protein sequence ID" value="MBELARI_LOCUS2383"/>
    <property type="gene ID" value="MBELARI_LOCUS2383"/>
</dbReference>
<dbReference type="PROSITE" id="PS50948">
    <property type="entry name" value="PAN"/>
    <property type="match status" value="6"/>
</dbReference>
<organism evidence="3 4">
    <name type="scientific">Mesorhabditis belari</name>
    <dbReference type="NCBI Taxonomy" id="2138241"/>
    <lineage>
        <taxon>Eukaryota</taxon>
        <taxon>Metazoa</taxon>
        <taxon>Ecdysozoa</taxon>
        <taxon>Nematoda</taxon>
        <taxon>Chromadorea</taxon>
        <taxon>Rhabditida</taxon>
        <taxon>Rhabditina</taxon>
        <taxon>Rhabditomorpha</taxon>
        <taxon>Rhabditoidea</taxon>
        <taxon>Rhabditidae</taxon>
        <taxon>Mesorhabditinae</taxon>
        <taxon>Mesorhabditis</taxon>
    </lineage>
</organism>
<dbReference type="SMART" id="SM00473">
    <property type="entry name" value="PAN_AP"/>
    <property type="match status" value="6"/>
</dbReference>
<protein>
    <recommendedName>
        <fullName evidence="2">Apple domain-containing protein</fullName>
    </recommendedName>
</protein>
<feature type="signal peptide" evidence="1">
    <location>
        <begin position="1"/>
        <end position="28"/>
    </location>
</feature>
<dbReference type="Gene3D" id="3.50.4.10">
    <property type="entry name" value="Hepatocyte Growth Factor"/>
    <property type="match status" value="4"/>
</dbReference>
<feature type="chain" id="PRO_5042068042" description="Apple domain-containing protein" evidence="1">
    <location>
        <begin position="29"/>
        <end position="829"/>
    </location>
</feature>
<name>A0AAF3F652_9BILA</name>
<dbReference type="GO" id="GO:0009653">
    <property type="term" value="P:anatomical structure morphogenesis"/>
    <property type="evidence" value="ECO:0007669"/>
    <property type="project" value="TreeGrafter"/>
</dbReference>
<feature type="domain" description="Apple" evidence="2">
    <location>
        <begin position="455"/>
        <end position="544"/>
    </location>
</feature>
<dbReference type="SUPFAM" id="SSF57414">
    <property type="entry name" value="Hairpin loop containing domain-like"/>
    <property type="match status" value="5"/>
</dbReference>
<proteinExistence type="predicted"/>
<evidence type="ECO:0000256" key="1">
    <source>
        <dbReference type="SAM" id="SignalP"/>
    </source>
</evidence>
<dbReference type="PANTHER" id="PTHR47327:SF22">
    <property type="entry name" value="APPLE DOMAIN-CONTAINING PROTEIN"/>
    <property type="match status" value="1"/>
</dbReference>
<feature type="domain" description="Apple" evidence="2">
    <location>
        <begin position="34"/>
        <end position="114"/>
    </location>
</feature>
<dbReference type="Proteomes" id="UP000887575">
    <property type="component" value="Unassembled WGS sequence"/>
</dbReference>
<dbReference type="PANTHER" id="PTHR47327">
    <property type="entry name" value="FI18240P1-RELATED"/>
    <property type="match status" value="1"/>
</dbReference>
<dbReference type="CDD" id="cd01099">
    <property type="entry name" value="PAN_AP_HGF"/>
    <property type="match status" value="1"/>
</dbReference>
<dbReference type="AlphaFoldDB" id="A0AAF3F652"/>
<reference evidence="4" key="1">
    <citation type="submission" date="2024-02" db="UniProtKB">
        <authorList>
            <consortium name="WormBaseParasite"/>
        </authorList>
    </citation>
    <scope>IDENTIFICATION</scope>
</reference>
<feature type="domain" description="Apple" evidence="2">
    <location>
        <begin position="704"/>
        <end position="783"/>
    </location>
</feature>
<sequence length="829" mass="92923">MGQSAFPFRLEIPMKRFLLFLFLSTVDAGFTAQCFTTRFNHAISNADPVTELFELNLADCLNYCILNAAKAGDGCSSIVYHKEFNTCQIYGHDGTMGGAQIVPVNNHDYYNRSSYIGACQDRVGYQQRPRQYSVHTVKEPFPELPDLPTILVNSKDSFEQSKEELAVIENVHPNENSNKDVASPDEFLRLKHLTDILDGEAEVPAEETITFFNPTMTNLCTKQEVVSYFVLFGKSLSAAVRPSKVRGIDQSSCIMYCSQNINSTGSKSPCYAANYDPALEECRLYDKDAKSDRHSAQLADDKNIIFVDKFCIQTKKDCSADSPYIVYMHKQITQKIVAHYPDVHSIVACMALCIDHGGCKATTYKLGGLCILHGASPAVDSNLLVDGNEKTMVVENGCQTSARAVPSLLSGAMERMGSEQSQEAEREVAASDWGEWSGCQFGSPGSRMRSRTRECYEEDYDDCFNSITRKTIDNSSPIATFDLISLQTCMMQCIQSTTNYKNRECFSFTYDRATRNCRIFDHDGRKVPAILLPAMNFDFYKKISIENHCGVERVVSSTQIATQPEATLAQKSNFHNIEEEILRATNELLEHKAVVAESQAEICQTSTGYYVVIGNEILLPTSADQNSMKEFSEIEQGDCATLCSKEESPDGEKLKCNSLNYFPLTQKCQILSILAEPHGEGELVENQDSIYAEKFCLPTHKNHCQSDEVFILHVEKRIKEKPFKETISQSITSCLKACLNTDQCATCVFDSSRGRCLLHSTQIGNDLSVTEYTAGYVLIENGCYKKGVRISDPMNWSPWSSCQFKLKGKTIRTRTRECQNCEDFQYEEC</sequence>
<dbReference type="InterPro" id="IPR052774">
    <property type="entry name" value="Celegans_DevNeuronal_Protein"/>
</dbReference>
<accession>A0AAF3F652</accession>
<evidence type="ECO:0000259" key="2">
    <source>
        <dbReference type="PROSITE" id="PS50948"/>
    </source>
</evidence>
<dbReference type="InterPro" id="IPR003609">
    <property type="entry name" value="Pan_app"/>
</dbReference>
<feature type="domain" description="Apple" evidence="2">
    <location>
        <begin position="318"/>
        <end position="398"/>
    </location>
</feature>
<feature type="domain" description="Apple" evidence="2">
    <location>
        <begin position="603"/>
        <end position="696"/>
    </location>
</feature>
<dbReference type="Pfam" id="PF00024">
    <property type="entry name" value="PAN_1"/>
    <property type="match status" value="6"/>
</dbReference>
<keyword evidence="3" id="KW-1185">Reference proteome</keyword>
<keyword evidence="1" id="KW-0732">Signal</keyword>
<evidence type="ECO:0000313" key="3">
    <source>
        <dbReference type="Proteomes" id="UP000887575"/>
    </source>
</evidence>
<feature type="domain" description="Apple" evidence="2">
    <location>
        <begin position="220"/>
        <end position="311"/>
    </location>
</feature>